<dbReference type="GO" id="GO:0016787">
    <property type="term" value="F:hydrolase activity"/>
    <property type="evidence" value="ECO:0007669"/>
    <property type="project" value="UniProtKB-KW"/>
</dbReference>
<dbReference type="InterPro" id="IPR023214">
    <property type="entry name" value="HAD_sf"/>
</dbReference>
<dbReference type="Pfam" id="PF13344">
    <property type="entry name" value="Hydrolase_6"/>
    <property type="match status" value="1"/>
</dbReference>
<gene>
    <name evidence="1" type="ORF">SGFS_009600</name>
</gene>
<dbReference type="SUPFAM" id="SSF56784">
    <property type="entry name" value="HAD-like"/>
    <property type="match status" value="1"/>
</dbReference>
<keyword evidence="2" id="KW-1185">Reference proteome</keyword>
<dbReference type="EMBL" id="AP018448">
    <property type="protein sequence ID" value="BBC29666.1"/>
    <property type="molecule type" value="Genomic_DNA"/>
</dbReference>
<dbReference type="Pfam" id="PF13242">
    <property type="entry name" value="Hydrolase_like"/>
    <property type="match status" value="1"/>
</dbReference>
<dbReference type="Gene3D" id="3.40.50.1000">
    <property type="entry name" value="HAD superfamily/HAD-like"/>
    <property type="match status" value="2"/>
</dbReference>
<reference evidence="1 2" key="2">
    <citation type="journal article" date="2023" name="ChemBioChem">
        <title>Acyltransferase Domain Exchange between Two Independent Type I Polyketide Synthases in the Same Producer Strain of Macrolide Antibiotics.</title>
        <authorList>
            <person name="Kudo F."/>
            <person name="Kishikawa K."/>
            <person name="Tsuboi K."/>
            <person name="Kido T."/>
            <person name="Usui T."/>
            <person name="Hashimoto J."/>
            <person name="Shin-Ya K."/>
            <person name="Miyanaga A."/>
            <person name="Eguchi T."/>
        </authorList>
    </citation>
    <scope>NUCLEOTIDE SEQUENCE [LARGE SCALE GENOMIC DNA]</scope>
    <source>
        <strain evidence="1 2">A-8890</strain>
    </source>
</reference>
<dbReference type="PANTHER" id="PTHR19288:SF46">
    <property type="entry name" value="HALOACID DEHALOGENASE-LIKE HYDROLASE DOMAIN-CONTAINING PROTEIN 2"/>
    <property type="match status" value="1"/>
</dbReference>
<dbReference type="PANTHER" id="PTHR19288">
    <property type="entry name" value="4-NITROPHENYLPHOSPHATASE-RELATED"/>
    <property type="match status" value="1"/>
</dbReference>
<accession>A0ABM7F1P8</accession>
<sequence>MTADPTDEAAALVTDRLRAIGGIVFDLDGTLVLGDRRNHGLTPLPGALELTAALTARGLPWLTFTNGTTRTPEEYARTLRRIGFDLPDEAVLTPATSAVDHFLAMGHRSVLVLGGDGVKEPLRRAGIEVIEPKGKPEADAVLAGWYREFTMDDLEAACHAVLGGAALYSCSQSVFFATAEGRALGTSRVICAMISSVTGVTEQIVGKPSLIGLRCAAQRLDVAPQELAVVGDDPELEMAMARDAGALAIAVGTGIHPADRYTGLPPKHSPHLTVGGVGELLALLSTAG</sequence>
<dbReference type="InterPro" id="IPR006357">
    <property type="entry name" value="HAD-SF_hydro_IIA"/>
</dbReference>
<name>A0ABM7F1P8_9ACTN</name>
<evidence type="ECO:0000313" key="2">
    <source>
        <dbReference type="Proteomes" id="UP001321542"/>
    </source>
</evidence>
<protein>
    <submittedName>
        <fullName evidence="1">HAD hydrolase, family IIA</fullName>
    </submittedName>
</protein>
<proteinExistence type="predicted"/>
<organism evidence="1 2">
    <name type="scientific">Streptomyces graminofaciens</name>
    <dbReference type="NCBI Taxonomy" id="68212"/>
    <lineage>
        <taxon>Bacteria</taxon>
        <taxon>Bacillati</taxon>
        <taxon>Actinomycetota</taxon>
        <taxon>Actinomycetes</taxon>
        <taxon>Kitasatosporales</taxon>
        <taxon>Streptomycetaceae</taxon>
        <taxon>Streptomyces</taxon>
    </lineage>
</organism>
<evidence type="ECO:0000313" key="1">
    <source>
        <dbReference type="EMBL" id="BBC29666.1"/>
    </source>
</evidence>
<reference evidence="1 2" key="1">
    <citation type="journal article" date="2010" name="ChemBioChem">
        <title>Cloning and characterization of the biosynthetic gene cluster of 16-membered macrolide antibiotic FD-891: involvement of a dual functional cytochrome P450 monooxygenase catalyzing epoxidation and hydroxylation.</title>
        <authorList>
            <person name="Kudo F."/>
            <person name="Motegi A."/>
            <person name="Mizoue K."/>
            <person name="Eguchi T."/>
        </authorList>
    </citation>
    <scope>NUCLEOTIDE SEQUENCE [LARGE SCALE GENOMIC DNA]</scope>
    <source>
        <strain evidence="1 2">A-8890</strain>
    </source>
</reference>
<dbReference type="Proteomes" id="UP001321542">
    <property type="component" value="Chromosome"/>
</dbReference>
<dbReference type="RefSeq" id="WP_286247823.1">
    <property type="nucleotide sequence ID" value="NZ_AP018448.1"/>
</dbReference>
<keyword evidence="1" id="KW-0378">Hydrolase</keyword>
<dbReference type="InterPro" id="IPR036412">
    <property type="entry name" value="HAD-like_sf"/>
</dbReference>